<gene>
    <name evidence="2" type="ORF">DFH07DRAFT_852364</name>
</gene>
<sequence>MLTTANELRKHLKRLDAEIAQHELSLQLLREARTGVLEELRLSLIYPVLTLPFEITSTIFLECLPDYSDDSTRSYPSQDDAPLVFTRVCRDWRTIAISTSTLWNHVRIELDSDDGPGYIDSKWVSLLDTWLYRSEPQPLYLTISNRSYTEPDQALVDVLDRHSRRWREVTLKLPFSHFSRLGATTSPMLERLTLSAHGSPDIINPISAFRYSPMLRHVCLEGGMHSSDVILPWAQLTSLELYGASADDCLELLRSTASIVNCILDVQYASHALVLGAPLLSLRSFVFSGQAGWSTLRYMAMPALQKLDLTRCPPGPRNVAQLLQFVTRSGCQLRDLKLYVRSGVTVQTVYLLRSLPSLETIDLTLAEADAGTAIFREFKSSDNDVILPHAESISLLCIHDDNHQLLLDAVTDALAMRSQSSAENPRRLTSFTLLVDTNAPGPGPEIRQRWRELSANGLELCIGNISERWI</sequence>
<comment type="caution">
    <text evidence="2">The sequence shown here is derived from an EMBL/GenBank/DDBJ whole genome shotgun (WGS) entry which is preliminary data.</text>
</comment>
<dbReference type="EMBL" id="JARJLG010000216">
    <property type="protein sequence ID" value="KAJ7726821.1"/>
    <property type="molecule type" value="Genomic_DNA"/>
</dbReference>
<feature type="coiled-coil region" evidence="1">
    <location>
        <begin position="5"/>
        <end position="32"/>
    </location>
</feature>
<name>A0AAD7MQW2_9AGAR</name>
<evidence type="ECO:0000313" key="3">
    <source>
        <dbReference type="Proteomes" id="UP001215280"/>
    </source>
</evidence>
<evidence type="ECO:0008006" key="4">
    <source>
        <dbReference type="Google" id="ProtNLM"/>
    </source>
</evidence>
<dbReference type="AlphaFoldDB" id="A0AAD7MQW2"/>
<proteinExistence type="predicted"/>
<evidence type="ECO:0000256" key="1">
    <source>
        <dbReference type="SAM" id="Coils"/>
    </source>
</evidence>
<keyword evidence="1" id="KW-0175">Coiled coil</keyword>
<reference evidence="2" key="1">
    <citation type="submission" date="2023-03" db="EMBL/GenBank/DDBJ databases">
        <title>Massive genome expansion in bonnet fungi (Mycena s.s.) driven by repeated elements and novel gene families across ecological guilds.</title>
        <authorList>
            <consortium name="Lawrence Berkeley National Laboratory"/>
            <person name="Harder C.B."/>
            <person name="Miyauchi S."/>
            <person name="Viragh M."/>
            <person name="Kuo A."/>
            <person name="Thoen E."/>
            <person name="Andreopoulos B."/>
            <person name="Lu D."/>
            <person name="Skrede I."/>
            <person name="Drula E."/>
            <person name="Henrissat B."/>
            <person name="Morin E."/>
            <person name="Kohler A."/>
            <person name="Barry K."/>
            <person name="LaButti K."/>
            <person name="Morin E."/>
            <person name="Salamov A."/>
            <person name="Lipzen A."/>
            <person name="Mereny Z."/>
            <person name="Hegedus B."/>
            <person name="Baldrian P."/>
            <person name="Stursova M."/>
            <person name="Weitz H."/>
            <person name="Taylor A."/>
            <person name="Grigoriev I.V."/>
            <person name="Nagy L.G."/>
            <person name="Martin F."/>
            <person name="Kauserud H."/>
        </authorList>
    </citation>
    <scope>NUCLEOTIDE SEQUENCE</scope>
    <source>
        <strain evidence="2">CBHHK188m</strain>
    </source>
</reference>
<dbReference type="InterPro" id="IPR032675">
    <property type="entry name" value="LRR_dom_sf"/>
</dbReference>
<accession>A0AAD7MQW2</accession>
<evidence type="ECO:0000313" key="2">
    <source>
        <dbReference type="EMBL" id="KAJ7726821.1"/>
    </source>
</evidence>
<organism evidence="2 3">
    <name type="scientific">Mycena maculata</name>
    <dbReference type="NCBI Taxonomy" id="230809"/>
    <lineage>
        <taxon>Eukaryota</taxon>
        <taxon>Fungi</taxon>
        <taxon>Dikarya</taxon>
        <taxon>Basidiomycota</taxon>
        <taxon>Agaricomycotina</taxon>
        <taxon>Agaricomycetes</taxon>
        <taxon>Agaricomycetidae</taxon>
        <taxon>Agaricales</taxon>
        <taxon>Marasmiineae</taxon>
        <taxon>Mycenaceae</taxon>
        <taxon>Mycena</taxon>
    </lineage>
</organism>
<dbReference type="Gene3D" id="3.80.10.10">
    <property type="entry name" value="Ribonuclease Inhibitor"/>
    <property type="match status" value="1"/>
</dbReference>
<keyword evidence="3" id="KW-1185">Reference proteome</keyword>
<dbReference type="Proteomes" id="UP001215280">
    <property type="component" value="Unassembled WGS sequence"/>
</dbReference>
<dbReference type="SUPFAM" id="SSF52047">
    <property type="entry name" value="RNI-like"/>
    <property type="match status" value="1"/>
</dbReference>
<protein>
    <recommendedName>
        <fullName evidence="4">F-box domain-containing protein</fullName>
    </recommendedName>
</protein>